<keyword evidence="3" id="KW-1185">Reference proteome</keyword>
<name>A0A3N0EHR1_9ACTN</name>
<dbReference type="AlphaFoldDB" id="A0A3N0EHR1"/>
<dbReference type="InterPro" id="IPR055878">
    <property type="entry name" value="DUF7455"/>
</dbReference>
<evidence type="ECO:0000259" key="1">
    <source>
        <dbReference type="Pfam" id="PF24254"/>
    </source>
</evidence>
<evidence type="ECO:0000313" key="3">
    <source>
        <dbReference type="Proteomes" id="UP000269198"/>
    </source>
</evidence>
<dbReference type="OrthoDB" id="3539048at2"/>
<reference evidence="2 3" key="1">
    <citation type="submission" date="2018-11" db="EMBL/GenBank/DDBJ databases">
        <title>The genome draft of YIM 96095.</title>
        <authorList>
            <person name="Tang S.-K."/>
            <person name="Chunyu W.-X."/>
            <person name="Feng Y.-Z."/>
        </authorList>
    </citation>
    <scope>NUCLEOTIDE SEQUENCE [LARGE SCALE GENOMIC DNA]</scope>
    <source>
        <strain evidence="2 3">YIM 96095</strain>
    </source>
</reference>
<accession>A0A3N0EHR1</accession>
<comment type="caution">
    <text evidence="2">The sequence shown here is derived from an EMBL/GenBank/DDBJ whole genome shotgun (WGS) entry which is preliminary data.</text>
</comment>
<organism evidence="2 3">
    <name type="scientific">Halostreptopolyspora alba</name>
    <dbReference type="NCBI Taxonomy" id="2487137"/>
    <lineage>
        <taxon>Bacteria</taxon>
        <taxon>Bacillati</taxon>
        <taxon>Actinomycetota</taxon>
        <taxon>Actinomycetes</taxon>
        <taxon>Streptosporangiales</taxon>
        <taxon>Nocardiopsidaceae</taxon>
        <taxon>Halostreptopolyspora</taxon>
    </lineage>
</organism>
<feature type="domain" description="DUF7455" evidence="1">
    <location>
        <begin position="11"/>
        <end position="64"/>
    </location>
</feature>
<proteinExistence type="predicted"/>
<evidence type="ECO:0000313" key="2">
    <source>
        <dbReference type="EMBL" id="RNL87413.1"/>
    </source>
</evidence>
<dbReference type="EMBL" id="RJMB01000001">
    <property type="protein sequence ID" value="RNL87413.1"/>
    <property type="molecule type" value="Genomic_DNA"/>
</dbReference>
<dbReference type="Pfam" id="PF24254">
    <property type="entry name" value="DUF7455"/>
    <property type="match status" value="1"/>
</dbReference>
<protein>
    <recommendedName>
        <fullName evidence="1">DUF7455 domain-containing protein</fullName>
    </recommendedName>
</protein>
<gene>
    <name evidence="2" type="ORF">EFW17_00910</name>
</gene>
<dbReference type="RefSeq" id="WP_123199278.1">
    <property type="nucleotide sequence ID" value="NZ_RJMB01000001.1"/>
</dbReference>
<dbReference type="Proteomes" id="UP000269198">
    <property type="component" value="Unassembled WGS sequence"/>
</dbReference>
<sequence>MTGTLAPTHPLTAADRCDRCGAQAYVRVVLNSGGDLLFCAHHMHEHDDSIRKIAAEVQDETNRLHEAPAAASEDER</sequence>